<protein>
    <recommendedName>
        <fullName evidence="1">F-box domain-containing protein</fullName>
    </recommendedName>
</protein>
<dbReference type="Pfam" id="PF08268">
    <property type="entry name" value="FBA_3"/>
    <property type="match status" value="1"/>
</dbReference>
<evidence type="ECO:0000259" key="1">
    <source>
        <dbReference type="SMART" id="SM00256"/>
    </source>
</evidence>
<dbReference type="SMART" id="SM00256">
    <property type="entry name" value="FBOX"/>
    <property type="match status" value="1"/>
</dbReference>
<feature type="domain" description="F-box" evidence="1">
    <location>
        <begin position="8"/>
        <end position="48"/>
    </location>
</feature>
<keyword evidence="3" id="KW-1185">Reference proteome</keyword>
<dbReference type="NCBIfam" id="TIGR01640">
    <property type="entry name" value="F_box_assoc_1"/>
    <property type="match status" value="1"/>
</dbReference>
<dbReference type="InterPro" id="IPR036047">
    <property type="entry name" value="F-box-like_dom_sf"/>
</dbReference>
<comment type="caution">
    <text evidence="2">The sequence shown here is derived from an EMBL/GenBank/DDBJ whole genome shotgun (WGS) entry which is preliminary data.</text>
</comment>
<organism evidence="2 3">
    <name type="scientific">Eragrostis curvula</name>
    <name type="common">weeping love grass</name>
    <dbReference type="NCBI Taxonomy" id="38414"/>
    <lineage>
        <taxon>Eukaryota</taxon>
        <taxon>Viridiplantae</taxon>
        <taxon>Streptophyta</taxon>
        <taxon>Embryophyta</taxon>
        <taxon>Tracheophyta</taxon>
        <taxon>Spermatophyta</taxon>
        <taxon>Magnoliopsida</taxon>
        <taxon>Liliopsida</taxon>
        <taxon>Poales</taxon>
        <taxon>Poaceae</taxon>
        <taxon>PACMAD clade</taxon>
        <taxon>Chloridoideae</taxon>
        <taxon>Eragrostideae</taxon>
        <taxon>Eragrostidinae</taxon>
        <taxon>Eragrostis</taxon>
    </lineage>
</organism>
<dbReference type="Gramene" id="TVU19237">
    <property type="protein sequence ID" value="TVU19237"/>
    <property type="gene ID" value="EJB05_35376"/>
</dbReference>
<dbReference type="PANTHER" id="PTHR31111">
    <property type="entry name" value="BNAA05G37150D PROTEIN-RELATED"/>
    <property type="match status" value="1"/>
</dbReference>
<dbReference type="OrthoDB" id="693579at2759"/>
<proteinExistence type="predicted"/>
<sequence length="412" mass="46150">MGHGWDGIPADVLVAILLRIPLSPRGRLRLVCRHWRDVIDERMPPEPREHAKVLAFFSKPSLSRAFVVDGRPGGRSVEMDLRGIDKSSTRAHMIGTCNGLLCLYHGRPSRITVINPIISTYSFGYHPETGQYKILHVPCHDQSEFTMKLDAVHVFTLRDGGSSWRKVRAPAGSSCHLRFGFVTIDGVTYWAKTNAERIMAFDLKDERVELLECPPVPMMSWREQYSWHQHPHLTDVRGRLGLVVGCGHDSFQRSMNEVWVLEGGREIWTWVKRFTVLAHGVYPQQKISLPHVVHGDHILTTCREGQLLGLSANLPREERKSASCGVKHASWPHTPEIGRLSAMPASDRFGRVATKLAKIRPCLMLRVGAPSPETVVAGVTNGSNVRTFAFIKTREPVLVYGDGVTARTVVTK</sequence>
<dbReference type="Gene3D" id="1.20.1280.50">
    <property type="match status" value="1"/>
</dbReference>
<evidence type="ECO:0000313" key="2">
    <source>
        <dbReference type="EMBL" id="TVU19237.1"/>
    </source>
</evidence>
<dbReference type="SUPFAM" id="SSF81383">
    <property type="entry name" value="F-box domain"/>
    <property type="match status" value="1"/>
</dbReference>
<dbReference type="Proteomes" id="UP000324897">
    <property type="component" value="Chromosome 7"/>
</dbReference>
<dbReference type="InterPro" id="IPR017451">
    <property type="entry name" value="F-box-assoc_interact_dom"/>
</dbReference>
<name>A0A5J9U6X9_9POAL</name>
<dbReference type="AlphaFoldDB" id="A0A5J9U6X9"/>
<dbReference type="InterPro" id="IPR001810">
    <property type="entry name" value="F-box_dom"/>
</dbReference>
<dbReference type="PANTHER" id="PTHR31111:SF133">
    <property type="entry name" value="OS07G0196600 PROTEIN"/>
    <property type="match status" value="1"/>
</dbReference>
<dbReference type="Pfam" id="PF00646">
    <property type="entry name" value="F-box"/>
    <property type="match status" value="1"/>
</dbReference>
<gene>
    <name evidence="2" type="ORF">EJB05_35376</name>
</gene>
<feature type="non-terminal residue" evidence="2">
    <location>
        <position position="1"/>
    </location>
</feature>
<dbReference type="InterPro" id="IPR013187">
    <property type="entry name" value="F-box-assoc_dom_typ3"/>
</dbReference>
<evidence type="ECO:0000313" key="3">
    <source>
        <dbReference type="Proteomes" id="UP000324897"/>
    </source>
</evidence>
<dbReference type="EMBL" id="RWGY01000029">
    <property type="protein sequence ID" value="TVU19237.1"/>
    <property type="molecule type" value="Genomic_DNA"/>
</dbReference>
<reference evidence="2 3" key="1">
    <citation type="journal article" date="2019" name="Sci. Rep.">
        <title>A high-quality genome of Eragrostis curvula grass provides insights into Poaceae evolution and supports new strategies to enhance forage quality.</title>
        <authorList>
            <person name="Carballo J."/>
            <person name="Santos B.A.C.M."/>
            <person name="Zappacosta D."/>
            <person name="Garbus I."/>
            <person name="Selva J.P."/>
            <person name="Gallo C.A."/>
            <person name="Diaz A."/>
            <person name="Albertini E."/>
            <person name="Caccamo M."/>
            <person name="Echenique V."/>
        </authorList>
    </citation>
    <scope>NUCLEOTIDE SEQUENCE [LARGE SCALE GENOMIC DNA]</scope>
    <source>
        <strain evidence="3">cv. Victoria</strain>
        <tissue evidence="2">Leaf</tissue>
    </source>
</reference>
<accession>A0A5J9U6X9</accession>